<feature type="compositionally biased region" description="Polar residues" evidence="1">
    <location>
        <begin position="54"/>
        <end position="69"/>
    </location>
</feature>
<feature type="compositionally biased region" description="Polar residues" evidence="1">
    <location>
        <begin position="105"/>
        <end position="124"/>
    </location>
</feature>
<accession>A0A0L0FPD0</accession>
<dbReference type="AlphaFoldDB" id="A0A0L0FPD0"/>
<dbReference type="GeneID" id="25909702"/>
<gene>
    <name evidence="2" type="ORF">SARC_09198</name>
</gene>
<feature type="compositionally biased region" description="Basic and acidic residues" evidence="1">
    <location>
        <begin position="89"/>
        <end position="104"/>
    </location>
</feature>
<dbReference type="EMBL" id="KQ242502">
    <property type="protein sequence ID" value="KNC78376.1"/>
    <property type="molecule type" value="Genomic_DNA"/>
</dbReference>
<sequence length="214" mass="24274">MGQRTSTQVDKLAKAFKKGLNSKLPEAQNTTLEALLKDMPEVHDRLMTLFSESNAVSAASAKRTSTGEQEFNDDEQGQETDIEGEDESPLQRDMDTEELIRRSVNDGSENVNAASAKRTSTGEQEFNDDEQGQETDIEGEDESPLQRDMDTEELEVHYWVVQDHNLKHVSERPTLRDAQEEGIDHPRLRAIIRKNYNSCRIANIIRSSVMDSRH</sequence>
<feature type="compositionally biased region" description="Acidic residues" evidence="1">
    <location>
        <begin position="125"/>
        <end position="143"/>
    </location>
</feature>
<dbReference type="RefSeq" id="XP_014152278.1">
    <property type="nucleotide sequence ID" value="XM_014296803.1"/>
</dbReference>
<evidence type="ECO:0000313" key="2">
    <source>
        <dbReference type="EMBL" id="KNC78376.1"/>
    </source>
</evidence>
<proteinExistence type="predicted"/>
<organism evidence="2 3">
    <name type="scientific">Sphaeroforma arctica JP610</name>
    <dbReference type="NCBI Taxonomy" id="667725"/>
    <lineage>
        <taxon>Eukaryota</taxon>
        <taxon>Ichthyosporea</taxon>
        <taxon>Ichthyophonida</taxon>
        <taxon>Sphaeroforma</taxon>
    </lineage>
</organism>
<dbReference type="Proteomes" id="UP000054560">
    <property type="component" value="Unassembled WGS sequence"/>
</dbReference>
<evidence type="ECO:0000313" key="3">
    <source>
        <dbReference type="Proteomes" id="UP000054560"/>
    </source>
</evidence>
<feature type="compositionally biased region" description="Acidic residues" evidence="1">
    <location>
        <begin position="70"/>
        <end position="88"/>
    </location>
</feature>
<evidence type="ECO:0000256" key="1">
    <source>
        <dbReference type="SAM" id="MobiDB-lite"/>
    </source>
</evidence>
<feature type="region of interest" description="Disordered" evidence="1">
    <location>
        <begin position="54"/>
        <end position="145"/>
    </location>
</feature>
<reference evidence="2 3" key="1">
    <citation type="submission" date="2011-02" db="EMBL/GenBank/DDBJ databases">
        <title>The Genome Sequence of Sphaeroforma arctica JP610.</title>
        <authorList>
            <consortium name="The Broad Institute Genome Sequencing Platform"/>
            <person name="Russ C."/>
            <person name="Cuomo C."/>
            <person name="Young S.K."/>
            <person name="Zeng Q."/>
            <person name="Gargeya S."/>
            <person name="Alvarado L."/>
            <person name="Berlin A."/>
            <person name="Chapman S.B."/>
            <person name="Chen Z."/>
            <person name="Freedman E."/>
            <person name="Gellesch M."/>
            <person name="Goldberg J."/>
            <person name="Griggs A."/>
            <person name="Gujja S."/>
            <person name="Heilman E."/>
            <person name="Heiman D."/>
            <person name="Howarth C."/>
            <person name="Mehta T."/>
            <person name="Neiman D."/>
            <person name="Pearson M."/>
            <person name="Roberts A."/>
            <person name="Saif S."/>
            <person name="Shea T."/>
            <person name="Shenoy N."/>
            <person name="Sisk P."/>
            <person name="Stolte C."/>
            <person name="Sykes S."/>
            <person name="White J."/>
            <person name="Yandava C."/>
            <person name="Burger G."/>
            <person name="Gray M.W."/>
            <person name="Holland P.W.H."/>
            <person name="King N."/>
            <person name="Lang F.B.F."/>
            <person name="Roger A.J."/>
            <person name="Ruiz-Trillo I."/>
            <person name="Haas B."/>
            <person name="Nusbaum C."/>
            <person name="Birren B."/>
        </authorList>
    </citation>
    <scope>NUCLEOTIDE SEQUENCE [LARGE SCALE GENOMIC DNA]</scope>
    <source>
        <strain evidence="2 3">JP610</strain>
    </source>
</reference>
<protein>
    <submittedName>
        <fullName evidence="2">Uncharacterized protein</fullName>
    </submittedName>
</protein>
<keyword evidence="3" id="KW-1185">Reference proteome</keyword>
<name>A0A0L0FPD0_9EUKA</name>